<protein>
    <submittedName>
        <fullName evidence="1">Uncharacterized protein</fullName>
    </submittedName>
</protein>
<evidence type="ECO:0000313" key="1">
    <source>
        <dbReference type="EnsemblMetazoa" id="XP_004932915.1"/>
    </source>
</evidence>
<name>A0A8R2ARD9_BOMMO</name>
<reference evidence="2" key="1">
    <citation type="journal article" date="2008" name="Insect Biochem. Mol. Biol.">
        <title>The genome of a lepidopteran model insect, the silkworm Bombyx mori.</title>
        <authorList>
            <consortium name="International Silkworm Genome Consortium"/>
        </authorList>
    </citation>
    <scope>NUCLEOTIDE SEQUENCE [LARGE SCALE GENOMIC DNA]</scope>
    <source>
        <strain evidence="2">p50T</strain>
    </source>
</reference>
<reference evidence="1" key="2">
    <citation type="submission" date="2022-06" db="UniProtKB">
        <authorList>
            <consortium name="EnsemblMetazoa"/>
        </authorList>
    </citation>
    <scope>IDENTIFICATION</scope>
    <source>
        <strain evidence="1">p50T (Dazao)</strain>
    </source>
</reference>
<dbReference type="EnsemblMetazoa" id="XM_004932858.3">
    <property type="protein sequence ID" value="XP_004932915.1"/>
    <property type="gene ID" value="LOC101740341"/>
</dbReference>
<sequence>MEKPTVTEQPPPYSAAVPPDFPPVTNLVELIFCQSNSKSLMCFSIFYLFAGGLRDYSSYAQMKLMGSTSENSDPGFNRIHTHRHLIRQVHLFPHHLRAIVHMVLLLHKQALYQATEPQTL</sequence>
<evidence type="ECO:0000313" key="2">
    <source>
        <dbReference type="Proteomes" id="UP000005204"/>
    </source>
</evidence>
<dbReference type="AlphaFoldDB" id="A0A8R2ARD9"/>
<keyword evidence="2" id="KW-1185">Reference proteome</keyword>
<gene>
    <name evidence="1" type="primary">101740341</name>
</gene>
<proteinExistence type="predicted"/>
<dbReference type="Proteomes" id="UP000005204">
    <property type="component" value="Unassembled WGS sequence"/>
</dbReference>
<organism evidence="1 2">
    <name type="scientific">Bombyx mori</name>
    <name type="common">Silk moth</name>
    <dbReference type="NCBI Taxonomy" id="7091"/>
    <lineage>
        <taxon>Eukaryota</taxon>
        <taxon>Metazoa</taxon>
        <taxon>Ecdysozoa</taxon>
        <taxon>Arthropoda</taxon>
        <taxon>Hexapoda</taxon>
        <taxon>Insecta</taxon>
        <taxon>Pterygota</taxon>
        <taxon>Neoptera</taxon>
        <taxon>Endopterygota</taxon>
        <taxon>Lepidoptera</taxon>
        <taxon>Glossata</taxon>
        <taxon>Ditrysia</taxon>
        <taxon>Bombycoidea</taxon>
        <taxon>Bombycidae</taxon>
        <taxon>Bombycinae</taxon>
        <taxon>Bombyx</taxon>
    </lineage>
</organism>
<accession>A0A8R2ARD9</accession>